<protein>
    <recommendedName>
        <fullName evidence="3">EF-hand domain-containing protein</fullName>
    </recommendedName>
</protein>
<dbReference type="InterPro" id="IPR011992">
    <property type="entry name" value="EF-hand-dom_pair"/>
</dbReference>
<proteinExistence type="predicted"/>
<feature type="domain" description="EF-hand" evidence="3">
    <location>
        <begin position="102"/>
        <end position="137"/>
    </location>
</feature>
<name>A0AAN8JBC6_PATCE</name>
<feature type="compositionally biased region" description="Basic residues" evidence="2">
    <location>
        <begin position="1"/>
        <end position="19"/>
    </location>
</feature>
<dbReference type="SMART" id="SM00054">
    <property type="entry name" value="EFh"/>
    <property type="match status" value="2"/>
</dbReference>
<comment type="caution">
    <text evidence="4">The sequence shown here is derived from an EMBL/GenBank/DDBJ whole genome shotgun (WGS) entry which is preliminary data.</text>
</comment>
<feature type="compositionally biased region" description="Basic residues" evidence="2">
    <location>
        <begin position="53"/>
        <end position="65"/>
    </location>
</feature>
<gene>
    <name evidence="4" type="ORF">SNE40_017922</name>
</gene>
<dbReference type="PROSITE" id="PS50222">
    <property type="entry name" value="EF_HAND_2"/>
    <property type="match status" value="2"/>
</dbReference>
<sequence length="327" mass="37271">MPVKKGSKKKKSGKKKRLKSAPVEKEDVKAENMEPGSLISGTQTDPLLASNGKKSKKKKGKKKKLTKAEKALEKLEKATQKIKDDEESFYHLINRMDQWLRSMAPRAIELFKMIDTSGDGILSYDEFKSGMFDLNIPLNRTELHLMARLLDTDDSGEIDYTEFSKGITYVKPVDETSDPDPDHKTSLILSERKPVPCSCCKMGVWQPYREKNPRYLSIELRLVTFDNYKDHLGHISVLVHSHLSIYGLIELIINQTSVLSTKLAIFSDKSRSLEALLPVESTLEDCGYFGSSRENPQEITLYYDYTVEFVNCPLLMCDHYFGQKLEV</sequence>
<dbReference type="SUPFAM" id="SSF47473">
    <property type="entry name" value="EF-hand"/>
    <property type="match status" value="1"/>
</dbReference>
<dbReference type="CDD" id="cd00051">
    <property type="entry name" value="EFh"/>
    <property type="match status" value="1"/>
</dbReference>
<evidence type="ECO:0000259" key="3">
    <source>
        <dbReference type="PROSITE" id="PS50222"/>
    </source>
</evidence>
<dbReference type="PROSITE" id="PS00018">
    <property type="entry name" value="EF_HAND_1"/>
    <property type="match status" value="2"/>
</dbReference>
<keyword evidence="1" id="KW-0106">Calcium</keyword>
<dbReference type="Pfam" id="PF13499">
    <property type="entry name" value="EF-hand_7"/>
    <property type="match status" value="1"/>
</dbReference>
<dbReference type="GO" id="GO:0005509">
    <property type="term" value="F:calcium ion binding"/>
    <property type="evidence" value="ECO:0007669"/>
    <property type="project" value="InterPro"/>
</dbReference>
<feature type="domain" description="EF-hand" evidence="3">
    <location>
        <begin position="138"/>
        <end position="173"/>
    </location>
</feature>
<dbReference type="AlphaFoldDB" id="A0AAN8JBC6"/>
<feature type="region of interest" description="Disordered" evidence="2">
    <location>
        <begin position="1"/>
        <end position="66"/>
    </location>
</feature>
<accession>A0AAN8JBC6</accession>
<evidence type="ECO:0000256" key="2">
    <source>
        <dbReference type="SAM" id="MobiDB-lite"/>
    </source>
</evidence>
<dbReference type="Gene3D" id="1.10.238.10">
    <property type="entry name" value="EF-hand"/>
    <property type="match status" value="1"/>
</dbReference>
<evidence type="ECO:0000256" key="1">
    <source>
        <dbReference type="ARBA" id="ARBA00022837"/>
    </source>
</evidence>
<dbReference type="EMBL" id="JAZGQO010000011">
    <property type="protein sequence ID" value="KAK6174692.1"/>
    <property type="molecule type" value="Genomic_DNA"/>
</dbReference>
<evidence type="ECO:0000313" key="4">
    <source>
        <dbReference type="EMBL" id="KAK6174692.1"/>
    </source>
</evidence>
<evidence type="ECO:0000313" key="5">
    <source>
        <dbReference type="Proteomes" id="UP001347796"/>
    </source>
</evidence>
<keyword evidence="5" id="KW-1185">Reference proteome</keyword>
<feature type="compositionally biased region" description="Basic and acidic residues" evidence="2">
    <location>
        <begin position="22"/>
        <end position="32"/>
    </location>
</feature>
<organism evidence="4 5">
    <name type="scientific">Patella caerulea</name>
    <name type="common">Rayed Mediterranean limpet</name>
    <dbReference type="NCBI Taxonomy" id="87958"/>
    <lineage>
        <taxon>Eukaryota</taxon>
        <taxon>Metazoa</taxon>
        <taxon>Spiralia</taxon>
        <taxon>Lophotrochozoa</taxon>
        <taxon>Mollusca</taxon>
        <taxon>Gastropoda</taxon>
        <taxon>Patellogastropoda</taxon>
        <taxon>Patelloidea</taxon>
        <taxon>Patellidae</taxon>
        <taxon>Patella</taxon>
    </lineage>
</organism>
<dbReference type="Proteomes" id="UP001347796">
    <property type="component" value="Unassembled WGS sequence"/>
</dbReference>
<reference evidence="4 5" key="1">
    <citation type="submission" date="2024-01" db="EMBL/GenBank/DDBJ databases">
        <title>The genome of the rayed Mediterranean limpet Patella caerulea (Linnaeus, 1758).</title>
        <authorList>
            <person name="Anh-Thu Weber A."/>
            <person name="Halstead-Nussloch G."/>
        </authorList>
    </citation>
    <scope>NUCLEOTIDE SEQUENCE [LARGE SCALE GENOMIC DNA]</scope>
    <source>
        <strain evidence="4">AATW-2023a</strain>
        <tissue evidence="4">Whole specimen</tissue>
    </source>
</reference>
<dbReference type="InterPro" id="IPR002048">
    <property type="entry name" value="EF_hand_dom"/>
</dbReference>
<dbReference type="InterPro" id="IPR018247">
    <property type="entry name" value="EF_Hand_1_Ca_BS"/>
</dbReference>